<evidence type="ECO:0000256" key="4">
    <source>
        <dbReference type="PROSITE-ProRule" id="PRU01248"/>
    </source>
</evidence>
<evidence type="ECO:0000256" key="1">
    <source>
        <dbReference type="ARBA" id="ARBA00008857"/>
    </source>
</evidence>
<dbReference type="CDD" id="cd01189">
    <property type="entry name" value="INT_ICEBs1_C_like"/>
    <property type="match status" value="1"/>
</dbReference>
<keyword evidence="3" id="KW-0233">DNA recombination</keyword>
<dbReference type="RefSeq" id="WP_343886991.1">
    <property type="nucleotide sequence ID" value="NZ_BAAAKI010000025.1"/>
</dbReference>
<dbReference type="Pfam" id="PF26003">
    <property type="entry name" value="Integrase_N_phage"/>
    <property type="match status" value="1"/>
</dbReference>
<reference evidence="8" key="1">
    <citation type="journal article" date="2019" name="Int. J. Syst. Evol. Microbiol.">
        <title>The Global Catalogue of Microorganisms (GCM) 10K type strain sequencing project: providing services to taxonomists for standard genome sequencing and annotation.</title>
        <authorList>
            <consortium name="The Broad Institute Genomics Platform"/>
            <consortium name="The Broad Institute Genome Sequencing Center for Infectious Disease"/>
            <person name="Wu L."/>
            <person name="Ma J."/>
        </authorList>
    </citation>
    <scope>NUCLEOTIDE SEQUENCE [LARGE SCALE GENOMIC DNA]</scope>
    <source>
        <strain evidence="8">CGMCC 1.15277</strain>
    </source>
</reference>
<evidence type="ECO:0000259" key="6">
    <source>
        <dbReference type="PROSITE" id="PS51900"/>
    </source>
</evidence>
<comment type="caution">
    <text evidence="7">The sequence shown here is derived from an EMBL/GenBank/DDBJ whole genome shotgun (WGS) entry which is preliminary data.</text>
</comment>
<keyword evidence="8" id="KW-1185">Reference proteome</keyword>
<dbReference type="Pfam" id="PF00589">
    <property type="entry name" value="Phage_integrase"/>
    <property type="match status" value="1"/>
</dbReference>
<dbReference type="InterPro" id="IPR050090">
    <property type="entry name" value="Tyrosine_recombinase_XerCD"/>
</dbReference>
<dbReference type="Proteomes" id="UP001596266">
    <property type="component" value="Unassembled WGS sequence"/>
</dbReference>
<organism evidence="7 8">
    <name type="scientific">Luteococcus sanguinis</name>
    <dbReference type="NCBI Taxonomy" id="174038"/>
    <lineage>
        <taxon>Bacteria</taxon>
        <taxon>Bacillati</taxon>
        <taxon>Actinomycetota</taxon>
        <taxon>Actinomycetes</taxon>
        <taxon>Propionibacteriales</taxon>
        <taxon>Propionibacteriaceae</taxon>
        <taxon>Luteococcus</taxon>
    </lineage>
</organism>
<dbReference type="PANTHER" id="PTHR30349:SF64">
    <property type="entry name" value="PROPHAGE INTEGRASE INTD-RELATED"/>
    <property type="match status" value="1"/>
</dbReference>
<protein>
    <submittedName>
        <fullName evidence="7">Tyrosine-type recombinase/integrase</fullName>
    </submittedName>
</protein>
<proteinExistence type="inferred from homology"/>
<evidence type="ECO:0000256" key="2">
    <source>
        <dbReference type="ARBA" id="ARBA00023125"/>
    </source>
</evidence>
<evidence type="ECO:0000313" key="8">
    <source>
        <dbReference type="Proteomes" id="UP001596266"/>
    </source>
</evidence>
<dbReference type="PROSITE" id="PS51898">
    <property type="entry name" value="TYR_RECOMBINASE"/>
    <property type="match status" value="1"/>
</dbReference>
<dbReference type="SUPFAM" id="SSF56349">
    <property type="entry name" value="DNA breaking-rejoining enzymes"/>
    <property type="match status" value="1"/>
</dbReference>
<dbReference type="InterPro" id="IPR002104">
    <property type="entry name" value="Integrase_catalytic"/>
</dbReference>
<accession>A0ABW1X5B3</accession>
<dbReference type="Gene3D" id="1.10.443.10">
    <property type="entry name" value="Intergrase catalytic core"/>
    <property type="match status" value="1"/>
</dbReference>
<dbReference type="InterPro" id="IPR013762">
    <property type="entry name" value="Integrase-like_cat_sf"/>
</dbReference>
<dbReference type="PROSITE" id="PS51900">
    <property type="entry name" value="CB"/>
    <property type="match status" value="1"/>
</dbReference>
<dbReference type="InterPro" id="IPR011010">
    <property type="entry name" value="DNA_brk_join_enz"/>
</dbReference>
<dbReference type="PANTHER" id="PTHR30349">
    <property type="entry name" value="PHAGE INTEGRASE-RELATED"/>
    <property type="match status" value="1"/>
</dbReference>
<dbReference type="Gene3D" id="1.10.150.130">
    <property type="match status" value="1"/>
</dbReference>
<keyword evidence="2 4" id="KW-0238">DNA-binding</keyword>
<gene>
    <name evidence="7" type="ORF">ACFP57_12540</name>
</gene>
<dbReference type="InterPro" id="IPR058717">
    <property type="entry name" value="Phage_L5_Integrase_N"/>
</dbReference>
<evidence type="ECO:0000256" key="3">
    <source>
        <dbReference type="ARBA" id="ARBA00023172"/>
    </source>
</evidence>
<dbReference type="InterPro" id="IPR044068">
    <property type="entry name" value="CB"/>
</dbReference>
<feature type="domain" description="Core-binding (CB)" evidence="6">
    <location>
        <begin position="74"/>
        <end position="155"/>
    </location>
</feature>
<feature type="domain" description="Tyr recombinase" evidence="5">
    <location>
        <begin position="177"/>
        <end position="365"/>
    </location>
</feature>
<sequence length="379" mass="41481">MGRPRAKGKRGFGEVGQLPSGRYRARYTGPDGSRHSAPITFVARIDAEGWLVDQERMISRGEWEPPARQVREVQEAPLLLGDYAATVVVRRRIRPGTAALYAKLLRLTILPAFATRPLGEITAAEISTWYAGMRSTPTQQANAYGLLKSIFKEAVEERLVEVSPCRVKAGTQKERAREIDVLTVDQLNRYLAAVPEARRVPLLLAGWCGLRSGEVRGLRVRDLDLDIGVVHVRQAVVRLKGQLLIGPPKTDAGVRSVSIPPHLLPALREWAARQPVRDREALLLPARDGHSPLNDSVLRVAHDKGKAAINMPGLTVHGLRHTSATLAAQLGATLAELQARIGHSTPNMAMRYQHVAAERDAQLAARMSAFATGRSAVAR</sequence>
<comment type="similarity">
    <text evidence="1">Belongs to the 'phage' integrase family.</text>
</comment>
<evidence type="ECO:0000313" key="7">
    <source>
        <dbReference type="EMBL" id="MFC6397803.1"/>
    </source>
</evidence>
<evidence type="ECO:0000259" key="5">
    <source>
        <dbReference type="PROSITE" id="PS51898"/>
    </source>
</evidence>
<dbReference type="InterPro" id="IPR010998">
    <property type="entry name" value="Integrase_recombinase_N"/>
</dbReference>
<dbReference type="EMBL" id="JBHSUA010000024">
    <property type="protein sequence ID" value="MFC6397803.1"/>
    <property type="molecule type" value="Genomic_DNA"/>
</dbReference>
<name>A0ABW1X5B3_9ACTN</name>